<dbReference type="SUPFAM" id="SSF53474">
    <property type="entry name" value="alpha/beta-Hydrolases"/>
    <property type="match status" value="1"/>
</dbReference>
<evidence type="ECO:0000256" key="1">
    <source>
        <dbReference type="ARBA" id="ARBA00007169"/>
    </source>
</evidence>
<feature type="domain" description="Thioesterase" evidence="4">
    <location>
        <begin position="21"/>
        <end position="244"/>
    </location>
</feature>
<dbReference type="Pfam" id="PF00975">
    <property type="entry name" value="Thioesterase"/>
    <property type="match status" value="1"/>
</dbReference>
<dbReference type="PANTHER" id="PTHR11487">
    <property type="entry name" value="THIOESTERASE"/>
    <property type="match status" value="1"/>
</dbReference>
<dbReference type="InterPro" id="IPR001031">
    <property type="entry name" value="Thioesterase"/>
</dbReference>
<dbReference type="PANTHER" id="PTHR11487:SF0">
    <property type="entry name" value="S-ACYL FATTY ACID SYNTHASE THIOESTERASE, MEDIUM CHAIN"/>
    <property type="match status" value="1"/>
</dbReference>
<proteinExistence type="inferred from homology"/>
<dbReference type="EMBL" id="JAEMNV010000002">
    <property type="protein sequence ID" value="MBJ8338701.1"/>
    <property type="molecule type" value="Genomic_DNA"/>
</dbReference>
<dbReference type="Proteomes" id="UP000655868">
    <property type="component" value="Unassembled WGS sequence"/>
</dbReference>
<dbReference type="RefSeq" id="WP_199703359.1">
    <property type="nucleotide sequence ID" value="NZ_JAEMNV010000002.1"/>
</dbReference>
<protein>
    <recommendedName>
        <fullName evidence="2">Thioesterase TesA</fullName>
    </recommendedName>
</protein>
<comment type="similarity">
    <text evidence="1">Belongs to the thioesterase family.</text>
</comment>
<evidence type="ECO:0000313" key="5">
    <source>
        <dbReference type="EMBL" id="MBJ8338701.1"/>
    </source>
</evidence>
<evidence type="ECO:0000313" key="6">
    <source>
        <dbReference type="Proteomes" id="UP000655868"/>
    </source>
</evidence>
<evidence type="ECO:0000259" key="4">
    <source>
        <dbReference type="Pfam" id="PF00975"/>
    </source>
</evidence>
<gene>
    <name evidence="5" type="ORF">JGU71_07370</name>
</gene>
<evidence type="ECO:0000256" key="3">
    <source>
        <dbReference type="ARBA" id="ARBA00024293"/>
    </source>
</evidence>
<dbReference type="Gene3D" id="3.40.50.1820">
    <property type="entry name" value="alpha/beta hydrolase"/>
    <property type="match status" value="1"/>
</dbReference>
<name>A0A934U273_9NOCA</name>
<dbReference type="GO" id="GO:0008610">
    <property type="term" value="P:lipid biosynthetic process"/>
    <property type="evidence" value="ECO:0007669"/>
    <property type="project" value="TreeGrafter"/>
</dbReference>
<dbReference type="InterPro" id="IPR029058">
    <property type="entry name" value="AB_hydrolase_fold"/>
</dbReference>
<reference evidence="5" key="1">
    <citation type="submission" date="2020-12" db="EMBL/GenBank/DDBJ databases">
        <title>Antrihabitans popcorni sp. nov. and Antrihabitans auranticaus sp. nov., isolated from a larva cave.</title>
        <authorList>
            <person name="Lee S.D."/>
            <person name="Kim I.S."/>
        </authorList>
    </citation>
    <scope>NUCLEOTIDE SEQUENCE</scope>
    <source>
        <strain evidence="5">YC3-6</strain>
    </source>
</reference>
<keyword evidence="6" id="KW-1185">Reference proteome</keyword>
<dbReference type="AlphaFoldDB" id="A0A934U273"/>
<sequence length="251" mass="27010">MPKTVGWIRKFHKPSSTSALPLLIFPHAGTGASAYRTFSKALSANFDVIIFQYPGRQDRGKEPMATSIGELAAGALAEFVTSEYNRDVPITVFGHSMGAMVGFEFVRQAEAAGIEVGLLGASGAVSPSRVVDMPSHPTRDEDLLNHLAALNGTGAAVLASRDVMKLALPALKADYQAFDAYECSPEVKVRSRIHVMGGSEDDYVTARELHGWAKHSEQDIEVTLFDGGHFYLNDNVDGIGELLESEVASAR</sequence>
<accession>A0A934U273</accession>
<comment type="catalytic activity">
    <reaction evidence="3">
        <text>a fatty acyl-CoA + H2O = a fatty acid + CoA + H(+)</text>
        <dbReference type="Rhea" id="RHEA:16781"/>
        <dbReference type="ChEBI" id="CHEBI:15377"/>
        <dbReference type="ChEBI" id="CHEBI:15378"/>
        <dbReference type="ChEBI" id="CHEBI:28868"/>
        <dbReference type="ChEBI" id="CHEBI:57287"/>
        <dbReference type="ChEBI" id="CHEBI:77636"/>
    </reaction>
</comment>
<comment type="caution">
    <text evidence="5">The sequence shown here is derived from an EMBL/GenBank/DDBJ whole genome shotgun (WGS) entry which is preliminary data.</text>
</comment>
<organism evidence="5 6">
    <name type="scientific">Antrihabitans stalagmiti</name>
    <dbReference type="NCBI Taxonomy" id="2799499"/>
    <lineage>
        <taxon>Bacteria</taxon>
        <taxon>Bacillati</taxon>
        <taxon>Actinomycetota</taxon>
        <taxon>Actinomycetes</taxon>
        <taxon>Mycobacteriales</taxon>
        <taxon>Nocardiaceae</taxon>
        <taxon>Antrihabitans</taxon>
    </lineage>
</organism>
<dbReference type="InterPro" id="IPR012223">
    <property type="entry name" value="TEII"/>
</dbReference>
<evidence type="ECO:0000256" key="2">
    <source>
        <dbReference type="ARBA" id="ARBA00015007"/>
    </source>
</evidence>